<dbReference type="Proteomes" id="UP000237378">
    <property type="component" value="Unassembled WGS sequence"/>
</dbReference>
<reference evidence="1 2" key="1">
    <citation type="submission" date="2016-08" db="EMBL/GenBank/DDBJ databases">
        <authorList>
            <person name="Seilhamer J.J."/>
        </authorList>
    </citation>
    <scope>NUCLEOTIDE SEQUENCE [LARGE SCALE GENOMIC DNA]</scope>
    <source>
        <strain evidence="1 2">KH-18-2</strain>
    </source>
</reference>
<comment type="caution">
    <text evidence="1">The sequence shown here is derived from an EMBL/GenBank/DDBJ whole genome shotgun (WGS) entry which is preliminary data.</text>
</comment>
<proteinExistence type="predicted"/>
<organism evidence="1 2">
    <name type="scientific">Pseudomonas putida</name>
    <name type="common">Arthrobacter siderocapsulatus</name>
    <dbReference type="NCBI Taxonomy" id="303"/>
    <lineage>
        <taxon>Bacteria</taxon>
        <taxon>Pseudomonadati</taxon>
        <taxon>Pseudomonadota</taxon>
        <taxon>Gammaproteobacteria</taxon>
        <taxon>Pseudomonadales</taxon>
        <taxon>Pseudomonadaceae</taxon>
        <taxon>Pseudomonas</taxon>
    </lineage>
</organism>
<evidence type="ECO:0000313" key="1">
    <source>
        <dbReference type="EMBL" id="POF99515.1"/>
    </source>
</evidence>
<sequence length="98" mass="10714">MLALPILDDQHRDLLDRQAAFFGSSATMSGLAWQLTLTFEGLQEVGLVSLDDILQFGIVFAGWKRQHPGGVSRMRWSDSRAALRTTRASPLSASAIAI</sequence>
<reference evidence="1 2" key="2">
    <citation type="submission" date="2018-03" db="EMBL/GenBank/DDBJ databases">
        <title>Draft genome of Pseudomonas putida strain KH-18-2.</title>
        <authorList>
            <person name="Yoshizawa S."/>
            <person name="Khan N.H."/>
            <person name="Nishimura M."/>
            <person name="Chiura H.X."/>
            <person name="Ogura Y."/>
            <person name="Hayashi T."/>
            <person name="Kogure K."/>
        </authorList>
    </citation>
    <scope>NUCLEOTIDE SEQUENCE [LARGE SCALE GENOMIC DNA]</scope>
    <source>
        <strain evidence="1 2">KH-18-2</strain>
    </source>
</reference>
<evidence type="ECO:0000313" key="2">
    <source>
        <dbReference type="Proteomes" id="UP000237378"/>
    </source>
</evidence>
<name>A0A2S3WJV6_PSEPU</name>
<protein>
    <submittedName>
        <fullName evidence="1">Uncharacterized protein</fullName>
    </submittedName>
</protein>
<gene>
    <name evidence="1" type="ORF">BGP82_27015</name>
</gene>
<dbReference type="AlphaFoldDB" id="A0A2S3WJV6"/>
<accession>A0A2S3WJV6</accession>
<dbReference type="EMBL" id="MING01000087">
    <property type="protein sequence ID" value="POF99515.1"/>
    <property type="molecule type" value="Genomic_DNA"/>
</dbReference>